<comment type="caution">
    <text evidence="3">The sequence shown here is derived from an EMBL/GenBank/DDBJ whole genome shotgun (WGS) entry which is preliminary data.</text>
</comment>
<comment type="similarity">
    <text evidence="1">To bacterial alkanal monooxygenase alpha and beta chains.</text>
</comment>
<protein>
    <submittedName>
        <fullName evidence="3">LLM class flavin-dependent oxidoreductase</fullName>
    </submittedName>
</protein>
<dbReference type="SUPFAM" id="SSF51679">
    <property type="entry name" value="Bacterial luciferase-like"/>
    <property type="match status" value="1"/>
</dbReference>
<dbReference type="EMBL" id="QXQB01000001">
    <property type="protein sequence ID" value="RJX41283.1"/>
    <property type="molecule type" value="Genomic_DNA"/>
</dbReference>
<dbReference type="PANTHER" id="PTHR30137:SF20">
    <property type="entry name" value="N-ACETYL-S-ALKYLCYSTEINE MONOOXYGENASE"/>
    <property type="match status" value="1"/>
</dbReference>
<dbReference type="OrthoDB" id="9780518at2"/>
<dbReference type="Gene3D" id="3.20.20.30">
    <property type="entry name" value="Luciferase-like domain"/>
    <property type="match status" value="1"/>
</dbReference>
<evidence type="ECO:0000313" key="3">
    <source>
        <dbReference type="EMBL" id="RJX41283.1"/>
    </source>
</evidence>
<accession>A0A3A6Q1C0</accession>
<sequence length="339" mass="37130">MAIRLSILDQSPIYKEDTGSEALRSTVRLAQRAEQLGYHRFWVSEHHDSTHVAGSSPEVLIAYLLASTERIRVGSGGVMLQHYSPYKVAENFNVLSSLAPGRVDLGIGRSPGGLPKSAQALRQNNDGALPDLTEKLAELDRYLTDSLEESHPLYGLKATPIPFIPADLFILGTSVESAKQAARLGLPYVFSLFITGDEAAAEEALNAYREAFISVRGSEPLPLAALSVIASDTEEEAAAIASEVQHIKIHLASGRTITVSTLEHAQQFEKQSTEPYTIEVREPHVIKGTGESVWHELQRKAERLNVPELVLLAPIRHPEKRIRSFELLIEAAHAARATP</sequence>
<gene>
    <name evidence="3" type="ORF">D3P09_04680</name>
</gene>
<dbReference type="AlphaFoldDB" id="A0A3A6Q1C0"/>
<proteinExistence type="predicted"/>
<dbReference type="Pfam" id="PF00296">
    <property type="entry name" value="Bac_luciferase"/>
    <property type="match status" value="1"/>
</dbReference>
<dbReference type="PANTHER" id="PTHR30137">
    <property type="entry name" value="LUCIFERASE-LIKE MONOOXYGENASE"/>
    <property type="match status" value="1"/>
</dbReference>
<organism evidence="3 4">
    <name type="scientific">Paenibacillus pinisoli</name>
    <dbReference type="NCBI Taxonomy" id="1276110"/>
    <lineage>
        <taxon>Bacteria</taxon>
        <taxon>Bacillati</taxon>
        <taxon>Bacillota</taxon>
        <taxon>Bacilli</taxon>
        <taxon>Bacillales</taxon>
        <taxon>Paenibacillaceae</taxon>
        <taxon>Paenibacillus</taxon>
    </lineage>
</organism>
<name>A0A3A6Q1C0_9BACL</name>
<dbReference type="InterPro" id="IPR036661">
    <property type="entry name" value="Luciferase-like_sf"/>
</dbReference>
<reference evidence="3 4" key="1">
    <citation type="submission" date="2018-09" db="EMBL/GenBank/DDBJ databases">
        <title>Paenibacillus aracenensis nov. sp. isolated from a cave in southern Spain.</title>
        <authorList>
            <person name="Jurado V."/>
            <person name="Gutierrez-Patricio S."/>
            <person name="Gonzalez-Pimentel J.L."/>
            <person name="Miller A.Z."/>
            <person name="Laiz L."/>
            <person name="Saiz-Jimenez C."/>
        </authorList>
    </citation>
    <scope>NUCLEOTIDE SEQUENCE [LARGE SCALE GENOMIC DNA]</scope>
    <source>
        <strain evidence="3 4">JCM 19203</strain>
    </source>
</reference>
<dbReference type="InterPro" id="IPR050766">
    <property type="entry name" value="Bact_Lucif_Oxidored"/>
</dbReference>
<dbReference type="RefSeq" id="WP_120107616.1">
    <property type="nucleotide sequence ID" value="NZ_QXQB01000001.1"/>
</dbReference>
<feature type="domain" description="Luciferase-like" evidence="2">
    <location>
        <begin position="17"/>
        <end position="271"/>
    </location>
</feature>
<evidence type="ECO:0000313" key="4">
    <source>
        <dbReference type="Proteomes" id="UP000267798"/>
    </source>
</evidence>
<keyword evidence="4" id="KW-1185">Reference proteome</keyword>
<dbReference type="Proteomes" id="UP000267798">
    <property type="component" value="Unassembled WGS sequence"/>
</dbReference>
<evidence type="ECO:0000259" key="2">
    <source>
        <dbReference type="Pfam" id="PF00296"/>
    </source>
</evidence>
<dbReference type="InterPro" id="IPR019949">
    <property type="entry name" value="CmoO-like"/>
</dbReference>
<evidence type="ECO:0000256" key="1">
    <source>
        <dbReference type="ARBA" id="ARBA00007789"/>
    </source>
</evidence>
<dbReference type="InterPro" id="IPR011251">
    <property type="entry name" value="Luciferase-like_dom"/>
</dbReference>
<dbReference type="NCBIfam" id="TIGR03558">
    <property type="entry name" value="oxido_grp_1"/>
    <property type="match status" value="1"/>
</dbReference>
<dbReference type="GO" id="GO:0016705">
    <property type="term" value="F:oxidoreductase activity, acting on paired donors, with incorporation or reduction of molecular oxygen"/>
    <property type="evidence" value="ECO:0007669"/>
    <property type="project" value="InterPro"/>
</dbReference>
<dbReference type="GO" id="GO:0005829">
    <property type="term" value="C:cytosol"/>
    <property type="evidence" value="ECO:0007669"/>
    <property type="project" value="TreeGrafter"/>
</dbReference>